<dbReference type="AlphaFoldDB" id="A0AAU7CKR8"/>
<gene>
    <name evidence="1" type="ORF">V5E97_04240</name>
</gene>
<dbReference type="EMBL" id="CP155447">
    <property type="protein sequence ID" value="XBH05236.1"/>
    <property type="molecule type" value="Genomic_DNA"/>
</dbReference>
<name>A0AAU7CKR8_9BACT</name>
<proteinExistence type="predicted"/>
<dbReference type="RefSeq" id="WP_406698044.1">
    <property type="nucleotide sequence ID" value="NZ_CP155447.1"/>
</dbReference>
<evidence type="ECO:0000313" key="1">
    <source>
        <dbReference type="EMBL" id="XBH05236.1"/>
    </source>
</evidence>
<protein>
    <recommendedName>
        <fullName evidence="2">Secreted protein</fullName>
    </recommendedName>
</protein>
<sequence>MRLPRLRVRTLMVAVAVVALMAWASRMLSLSVAYQRRADTYWTNLLRVESPGVRGGWRTPPTEHDRWASHMTNKYRNAARYPWLPVAPDPPEPK</sequence>
<evidence type="ECO:0008006" key="2">
    <source>
        <dbReference type="Google" id="ProtNLM"/>
    </source>
</evidence>
<accession>A0AAU7CKR8</accession>
<organism evidence="1">
    <name type="scientific">Singulisphaera sp. Ch08</name>
    <dbReference type="NCBI Taxonomy" id="3120278"/>
    <lineage>
        <taxon>Bacteria</taxon>
        <taxon>Pseudomonadati</taxon>
        <taxon>Planctomycetota</taxon>
        <taxon>Planctomycetia</taxon>
        <taxon>Isosphaerales</taxon>
        <taxon>Isosphaeraceae</taxon>
        <taxon>Singulisphaera</taxon>
    </lineage>
</organism>
<reference evidence="1" key="1">
    <citation type="submission" date="2024-05" db="EMBL/GenBank/DDBJ databases">
        <title>Planctomycetes of the genus Singulisphaera possess chitinolytic capabilities.</title>
        <authorList>
            <person name="Ivanova A."/>
        </authorList>
    </citation>
    <scope>NUCLEOTIDE SEQUENCE</scope>
    <source>
        <strain evidence="1">Ch08T</strain>
    </source>
</reference>